<dbReference type="eggNOG" id="COG0602">
    <property type="taxonomic scope" value="Bacteria"/>
</dbReference>
<comment type="cofactor">
    <cofactor evidence="8">
        <name>Mg(2+)</name>
        <dbReference type="ChEBI" id="CHEBI:18420"/>
    </cofactor>
</comment>
<dbReference type="GO" id="GO:0016840">
    <property type="term" value="F:carbon-nitrogen lyase activity"/>
    <property type="evidence" value="ECO:0007669"/>
    <property type="project" value="UniProtKB-UniRule"/>
</dbReference>
<evidence type="ECO:0000313" key="10">
    <source>
        <dbReference type="EMBL" id="AIL33308.1"/>
    </source>
</evidence>
<dbReference type="EC" id="4.3.99.3" evidence="8"/>
<evidence type="ECO:0000256" key="3">
    <source>
        <dbReference type="ARBA" id="ARBA00022723"/>
    </source>
</evidence>
<dbReference type="PROSITE" id="PS51918">
    <property type="entry name" value="RADICAL_SAM"/>
    <property type="match status" value="1"/>
</dbReference>
<dbReference type="GO" id="GO:0051539">
    <property type="term" value="F:4 iron, 4 sulfur cluster binding"/>
    <property type="evidence" value="ECO:0007669"/>
    <property type="project" value="UniProtKB-UniRule"/>
</dbReference>
<dbReference type="InterPro" id="IPR058240">
    <property type="entry name" value="rSAM_sf"/>
</dbReference>
<dbReference type="Pfam" id="PF04055">
    <property type="entry name" value="Radical_SAM"/>
    <property type="match status" value="1"/>
</dbReference>
<dbReference type="InterPro" id="IPR013785">
    <property type="entry name" value="Aldolase_TIM"/>
</dbReference>
<dbReference type="OrthoDB" id="9792276at2"/>
<dbReference type="AlphaFoldDB" id="A0A077DJQ1"/>
<dbReference type="PIRSF" id="PIRSF000370">
    <property type="entry name" value="QueE"/>
    <property type="match status" value="1"/>
</dbReference>
<dbReference type="UniPathway" id="UPA00391"/>
<evidence type="ECO:0000256" key="2">
    <source>
        <dbReference type="ARBA" id="ARBA00022691"/>
    </source>
</evidence>
<name>A0A077DJQ1_9BURK</name>
<feature type="binding site" evidence="8">
    <location>
        <position position="43"/>
    </location>
    <ligand>
        <name>[4Fe-4S] cluster</name>
        <dbReference type="ChEBI" id="CHEBI:49883"/>
        <note>4Fe-4S-S-AdoMet</note>
    </ligand>
</feature>
<evidence type="ECO:0000256" key="6">
    <source>
        <dbReference type="ARBA" id="ARBA00023014"/>
    </source>
</evidence>
<dbReference type="InterPro" id="IPR024924">
    <property type="entry name" value="7-CO-7-deazaguanine_synth-like"/>
</dbReference>
<comment type="cofactor">
    <cofactor evidence="8">
        <name>S-adenosyl-L-methionine</name>
        <dbReference type="ChEBI" id="CHEBI:59789"/>
    </cofactor>
    <text evidence="8">Binds 1 S-adenosyl-L-methionine per subunit.</text>
</comment>
<feature type="binding site" evidence="8">
    <location>
        <begin position="24"/>
        <end position="26"/>
    </location>
    <ligand>
        <name>substrate</name>
    </ligand>
</feature>
<dbReference type="SFLD" id="SFLDS00029">
    <property type="entry name" value="Radical_SAM"/>
    <property type="match status" value="1"/>
</dbReference>
<feature type="binding site" evidence="8">
    <location>
        <begin position="124"/>
        <end position="126"/>
    </location>
    <ligand>
        <name>S-adenosyl-L-methionine</name>
        <dbReference type="ChEBI" id="CHEBI:59789"/>
    </ligand>
</feature>
<keyword evidence="3 8" id="KW-0479">Metal-binding</keyword>
<dbReference type="STRING" id="1072685.IX83_08350"/>
<feature type="binding site" evidence="8">
    <location>
        <position position="80"/>
    </location>
    <ligand>
        <name>substrate</name>
    </ligand>
</feature>
<feature type="binding site" evidence="8">
    <location>
        <position position="39"/>
    </location>
    <ligand>
        <name>substrate</name>
    </ligand>
</feature>
<comment type="caution">
    <text evidence="8">Lacks conserved residue(s) required for the propagation of feature annotation.</text>
</comment>
<keyword evidence="1 8" id="KW-0004">4Fe-4S</keyword>
<feature type="binding site" evidence="8">
    <location>
        <position position="82"/>
    </location>
    <ligand>
        <name>S-adenosyl-L-methionine</name>
        <dbReference type="ChEBI" id="CHEBI:59789"/>
    </ligand>
</feature>
<dbReference type="GO" id="GO:1904047">
    <property type="term" value="F:S-adenosyl-L-methionine binding"/>
    <property type="evidence" value="ECO:0007669"/>
    <property type="project" value="UniProtKB-UniRule"/>
</dbReference>
<keyword evidence="4 8" id="KW-0460">Magnesium</keyword>
<dbReference type="KEGG" id="bpsi:IX83_08350"/>
<feature type="binding site" evidence="8">
    <location>
        <begin position="49"/>
        <end position="51"/>
    </location>
    <ligand>
        <name>S-adenosyl-L-methionine</name>
        <dbReference type="ChEBI" id="CHEBI:59789"/>
    </ligand>
</feature>
<feature type="binding site" evidence="8">
    <location>
        <position position="52"/>
    </location>
    <ligand>
        <name>Mg(2+)</name>
        <dbReference type="ChEBI" id="CHEBI:18420"/>
    </ligand>
</feature>
<dbReference type="SUPFAM" id="SSF102114">
    <property type="entry name" value="Radical SAM enzymes"/>
    <property type="match status" value="1"/>
</dbReference>
<comment type="pathway">
    <text evidence="8">Purine metabolism; 7-cyano-7-deazaguanine biosynthesis.</text>
</comment>
<gene>
    <name evidence="8" type="primary">queE</name>
    <name evidence="10" type="ORF">IX83_08350</name>
</gene>
<evidence type="ECO:0000256" key="7">
    <source>
        <dbReference type="ARBA" id="ARBA00023239"/>
    </source>
</evidence>
<comment type="subunit">
    <text evidence="8">Homodimer.</text>
</comment>
<feature type="domain" description="Radical SAM core" evidence="9">
    <location>
        <begin position="27"/>
        <end position="215"/>
    </location>
</feature>
<dbReference type="CDD" id="cd01335">
    <property type="entry name" value="Radical_SAM"/>
    <property type="match status" value="1"/>
</dbReference>
<evidence type="ECO:0000256" key="8">
    <source>
        <dbReference type="HAMAP-Rule" id="MF_00917"/>
    </source>
</evidence>
<protein>
    <recommendedName>
        <fullName evidence="8">7-carboxy-7-deazaguanine synthase</fullName>
        <shortName evidence="8">CDG synthase</shortName>
        <ecNumber evidence="8">4.3.99.3</ecNumber>
    </recommendedName>
    <alternativeName>
        <fullName evidence="8">Queuosine biosynthesis protein QueE</fullName>
    </alternativeName>
</protein>
<dbReference type="RefSeq" id="WP_038501222.1">
    <property type="nucleotide sequence ID" value="NZ_AFWK01000097.1"/>
</dbReference>
<dbReference type="PANTHER" id="PTHR42836">
    <property type="entry name" value="7-CARBOXY-7-DEAZAGUANINE SYNTHASE"/>
    <property type="match status" value="1"/>
</dbReference>
<dbReference type="Proteomes" id="UP000028945">
    <property type="component" value="Chromosome"/>
</dbReference>
<comment type="cofactor">
    <cofactor evidence="8">
        <name>[4Fe-4S] cluster</name>
        <dbReference type="ChEBI" id="CHEBI:49883"/>
    </cofactor>
    <text evidence="8">Binds 1 [4Fe-4S] cluster. The cluster is coordinated with 3 cysteines and an exchangeable S-adenosyl-L-methionine.</text>
</comment>
<keyword evidence="11" id="KW-1185">Reference proteome</keyword>
<proteinExistence type="inferred from homology"/>
<feature type="binding site" evidence="8">
    <location>
        <position position="47"/>
    </location>
    <ligand>
        <name>[4Fe-4S] cluster</name>
        <dbReference type="ChEBI" id="CHEBI:49883"/>
        <note>4Fe-4S-S-AdoMet</note>
    </ligand>
</feature>
<feature type="binding site" evidence="8">
    <location>
        <position position="50"/>
    </location>
    <ligand>
        <name>[4Fe-4S] cluster</name>
        <dbReference type="ChEBI" id="CHEBI:49883"/>
        <note>4Fe-4S-S-AdoMet</note>
    </ligand>
</feature>
<dbReference type="HAMAP" id="MF_00917">
    <property type="entry name" value="QueE"/>
    <property type="match status" value="1"/>
</dbReference>
<organism evidence="10 11">
    <name type="scientific">Basilea psittacipulmonis DSM 24701</name>
    <dbReference type="NCBI Taxonomy" id="1072685"/>
    <lineage>
        <taxon>Bacteria</taxon>
        <taxon>Pseudomonadati</taxon>
        <taxon>Pseudomonadota</taxon>
        <taxon>Betaproteobacteria</taxon>
        <taxon>Burkholderiales</taxon>
        <taxon>Alcaligenaceae</taxon>
        <taxon>Basilea</taxon>
    </lineage>
</organism>
<dbReference type="InterPro" id="IPR007197">
    <property type="entry name" value="rSAM"/>
</dbReference>
<dbReference type="GO" id="GO:0008616">
    <property type="term" value="P:tRNA queuosine(34) biosynthetic process"/>
    <property type="evidence" value="ECO:0007669"/>
    <property type="project" value="UniProtKB-UniRule"/>
</dbReference>
<keyword evidence="8" id="KW-0671">Queuosine biosynthesis</keyword>
<keyword evidence="6 8" id="KW-0411">Iron-sulfur</keyword>
<dbReference type="PANTHER" id="PTHR42836:SF1">
    <property type="entry name" value="7-CARBOXY-7-DEAZAGUANINE SYNTHASE"/>
    <property type="match status" value="1"/>
</dbReference>
<evidence type="ECO:0000256" key="4">
    <source>
        <dbReference type="ARBA" id="ARBA00022842"/>
    </source>
</evidence>
<comment type="function">
    <text evidence="8">Catalyzes the complex heterocyclic radical-mediated conversion of 6-carboxy-5,6,7,8-tetrahydropterin (CPH4) to 7-carboxy-7-deazaguanine (CDG), a step common to the biosynthetic pathways of all 7-deazapurine-containing compounds.</text>
</comment>
<comment type="catalytic activity">
    <reaction evidence="8">
        <text>6-carboxy-5,6,7,8-tetrahydropterin + H(+) = 7-carboxy-7-carbaguanine + NH4(+)</text>
        <dbReference type="Rhea" id="RHEA:27974"/>
        <dbReference type="ChEBI" id="CHEBI:15378"/>
        <dbReference type="ChEBI" id="CHEBI:28938"/>
        <dbReference type="ChEBI" id="CHEBI:61032"/>
        <dbReference type="ChEBI" id="CHEBI:61036"/>
        <dbReference type="EC" id="4.3.99.3"/>
    </reaction>
</comment>
<keyword evidence="7 8" id="KW-0456">Lyase</keyword>
<evidence type="ECO:0000259" key="9">
    <source>
        <dbReference type="PROSITE" id="PS51918"/>
    </source>
</evidence>
<reference evidence="10 11" key="1">
    <citation type="journal article" date="2014" name="BMC Genomics">
        <title>A genomic perspective on a new bacterial genus and species from the Alcaligenaceae family, Basilea psittacipulmonis.</title>
        <authorList>
            <person name="Whiteson K.L."/>
            <person name="Hernandez D."/>
            <person name="Lazarevic V."/>
            <person name="Gaia N."/>
            <person name="Farinelli L."/>
            <person name="Francois P."/>
            <person name="Pilo P."/>
            <person name="Frey J."/>
            <person name="Schrenzel J."/>
        </authorList>
    </citation>
    <scope>NUCLEOTIDE SEQUENCE [LARGE SCALE GENOMIC DNA]</scope>
    <source>
        <strain evidence="10 11">DSM 24701</strain>
    </source>
</reference>
<dbReference type="GO" id="GO:0000287">
    <property type="term" value="F:magnesium ion binding"/>
    <property type="evidence" value="ECO:0007669"/>
    <property type="project" value="UniProtKB-UniRule"/>
</dbReference>
<accession>A0A077DJQ1</accession>
<dbReference type="HOGENOM" id="CLU_066739_0_0_4"/>
<keyword evidence="5 8" id="KW-0408">Iron</keyword>
<sequence length="215" mass="24828">MVINVHAESAVSHQYRIVEIFESLQGEGYFTGTSCIFLRFGKCNLRCSWCDTNYEAFQIYCTEDILQRISIYQSRTIIITGGEPTIQPYISDLLQILKARGYRLHIETNGLKPVPKEIDYIAVSPKALYAKRYQKSCITQADEVRIVVDQVDILPFCKWVEHRIKAEHYYLSPCEVNGQMNIYETIRQIGLLNARGSDYPHWQLSIQTHKLAGIE</sequence>
<evidence type="ECO:0000313" key="11">
    <source>
        <dbReference type="Proteomes" id="UP000028945"/>
    </source>
</evidence>
<dbReference type="EMBL" id="CP009238">
    <property type="protein sequence ID" value="AIL33308.1"/>
    <property type="molecule type" value="Genomic_DNA"/>
</dbReference>
<evidence type="ECO:0000256" key="5">
    <source>
        <dbReference type="ARBA" id="ARBA00023004"/>
    </source>
</evidence>
<comment type="similarity">
    <text evidence="8">Belongs to the radical SAM superfamily. 7-carboxy-7-deazaguanine synthase family.</text>
</comment>
<evidence type="ECO:0000256" key="1">
    <source>
        <dbReference type="ARBA" id="ARBA00022485"/>
    </source>
</evidence>
<dbReference type="Gene3D" id="3.20.20.70">
    <property type="entry name" value="Aldolase class I"/>
    <property type="match status" value="1"/>
</dbReference>
<keyword evidence="2 8" id="KW-0949">S-adenosyl-L-methionine</keyword>